<reference evidence="6" key="1">
    <citation type="submission" date="2022-04" db="EMBL/GenBank/DDBJ databases">
        <title>Whole genome sequence of Sphaerotilus sp. FB-5.</title>
        <authorList>
            <person name="Takeda M."/>
            <person name="Narihara S."/>
            <person name="Akimoto M."/>
            <person name="Akimoto R."/>
            <person name="Nishiyashiki S."/>
            <person name="Murakami T."/>
        </authorList>
    </citation>
    <scope>NUCLEOTIDE SEQUENCE</scope>
    <source>
        <strain evidence="6">FB-5</strain>
    </source>
</reference>
<evidence type="ECO:0000256" key="1">
    <source>
        <dbReference type="ARBA" id="ARBA00009156"/>
    </source>
</evidence>
<sequence length="449" mass="46948">MSDPARDLARDLFLGIDLGTSGVRAVALDAAGGLIAQARAPLPEPLREPQPDGERRHQDPALWWQAVQTVLDELLTRLDRAAVRALAVDGTSGTLLLTDAAGRPLAPASMYNDRAPAAWVARVAELAPADSAAHGSSSPAARLLEALSTHPQAAHALHQADWIAAQFSGRLGLSDDNNALKLGWEPRERVWPQWLTQASVPNGLLPRVLAPGEAIGPVTPAIAERFGLPEACLVVAGSTDGVAAFLATGADQVGDAVTSLGSTLVVKLLADRPVSAPEFGLYSHRLGTGGGVRWLVGGASNSGGAALLQHFSAERMAELTPALRPDAPTGLNYYPLPAPGERFPINDPALPPRVTPRPTDDARFFQGLLEGVAGVEQLAYQRMAALGAPAPRRVFTVGGGARNAAWTRLRAQALGVPMAEPAQEEAACGSARLARQGWTAAQANRQECG</sequence>
<dbReference type="InterPro" id="IPR018485">
    <property type="entry name" value="FGGY_C"/>
</dbReference>
<evidence type="ECO:0000256" key="3">
    <source>
        <dbReference type="ARBA" id="ARBA00022777"/>
    </source>
</evidence>
<dbReference type="SUPFAM" id="SSF53067">
    <property type="entry name" value="Actin-like ATPase domain"/>
    <property type="match status" value="2"/>
</dbReference>
<dbReference type="InterPro" id="IPR018484">
    <property type="entry name" value="FGGY_N"/>
</dbReference>
<organism evidence="6 7">
    <name type="scientific">Sphaerotilus microaerophilus</name>
    <dbReference type="NCBI Taxonomy" id="2914710"/>
    <lineage>
        <taxon>Bacteria</taxon>
        <taxon>Pseudomonadati</taxon>
        <taxon>Pseudomonadota</taxon>
        <taxon>Betaproteobacteria</taxon>
        <taxon>Burkholderiales</taxon>
        <taxon>Sphaerotilaceae</taxon>
        <taxon>Sphaerotilus</taxon>
    </lineage>
</organism>
<dbReference type="PIRSF" id="PIRSF000538">
    <property type="entry name" value="GlpK"/>
    <property type="match status" value="1"/>
</dbReference>
<dbReference type="PANTHER" id="PTHR10196:SF80">
    <property type="entry name" value="D-RIBULOSE KINASE"/>
    <property type="match status" value="1"/>
</dbReference>
<keyword evidence="3 6" id="KW-0418">Kinase</keyword>
<dbReference type="EMBL" id="AP025730">
    <property type="protein sequence ID" value="BDI08072.1"/>
    <property type="molecule type" value="Genomic_DNA"/>
</dbReference>
<protein>
    <submittedName>
        <fullName evidence="6">Carbohydrate kinase</fullName>
    </submittedName>
</protein>
<dbReference type="RefSeq" id="WP_251971207.1">
    <property type="nucleotide sequence ID" value="NZ_AP025730.1"/>
</dbReference>
<dbReference type="InterPro" id="IPR000577">
    <property type="entry name" value="Carb_kinase_FGGY"/>
</dbReference>
<dbReference type="Pfam" id="PF00370">
    <property type="entry name" value="FGGY_N"/>
    <property type="match status" value="1"/>
</dbReference>
<dbReference type="Pfam" id="PF02782">
    <property type="entry name" value="FGGY_C"/>
    <property type="match status" value="1"/>
</dbReference>
<proteinExistence type="inferred from homology"/>
<keyword evidence="7" id="KW-1185">Reference proteome</keyword>
<dbReference type="Proteomes" id="UP001057498">
    <property type="component" value="Chromosome"/>
</dbReference>
<dbReference type="Gene3D" id="3.30.420.40">
    <property type="match status" value="2"/>
</dbReference>
<feature type="domain" description="Carbohydrate kinase FGGY N-terminal" evidence="4">
    <location>
        <begin position="13"/>
        <end position="246"/>
    </location>
</feature>
<name>A0ABN6PUE9_9BURK</name>
<dbReference type="CDD" id="cd07783">
    <property type="entry name" value="ASKHA_NBD_FGGY_SePSK_AtXK1-like"/>
    <property type="match status" value="1"/>
</dbReference>
<gene>
    <name evidence="6" type="ORF">CATMQ487_50420</name>
</gene>
<evidence type="ECO:0000259" key="5">
    <source>
        <dbReference type="Pfam" id="PF02782"/>
    </source>
</evidence>
<keyword evidence="2" id="KW-0808">Transferase</keyword>
<dbReference type="GO" id="GO:0016301">
    <property type="term" value="F:kinase activity"/>
    <property type="evidence" value="ECO:0007669"/>
    <property type="project" value="UniProtKB-KW"/>
</dbReference>
<evidence type="ECO:0000256" key="2">
    <source>
        <dbReference type="ARBA" id="ARBA00022679"/>
    </source>
</evidence>
<evidence type="ECO:0000313" key="7">
    <source>
        <dbReference type="Proteomes" id="UP001057498"/>
    </source>
</evidence>
<feature type="domain" description="Carbohydrate kinase FGGY C-terminal" evidence="5">
    <location>
        <begin position="257"/>
        <end position="434"/>
    </location>
</feature>
<dbReference type="PANTHER" id="PTHR10196">
    <property type="entry name" value="SUGAR KINASE"/>
    <property type="match status" value="1"/>
</dbReference>
<evidence type="ECO:0000313" key="6">
    <source>
        <dbReference type="EMBL" id="BDI08072.1"/>
    </source>
</evidence>
<evidence type="ECO:0000259" key="4">
    <source>
        <dbReference type="Pfam" id="PF00370"/>
    </source>
</evidence>
<comment type="similarity">
    <text evidence="1">Belongs to the FGGY kinase family.</text>
</comment>
<dbReference type="InterPro" id="IPR043129">
    <property type="entry name" value="ATPase_NBD"/>
</dbReference>
<accession>A0ABN6PUE9</accession>